<sequence>MGAYWFSAYLEKEGGGEVEERLVYGEKFVRNHSGSKSYVQMNTDGFFVTPGYVMLDNFEPISFSSTPVETAGNYIKRGCSLLLIQHLVTSIRHYRQLYDEYLNKLSGIPVNYMVVPVINAKLIKAEMVRFFARKGCPFLCIEVDLINDLKNVSWEWLVQAQAYKRIPLTIRVKDSENTSNNYSELWSSLSKQYGIIKLSELQDDEIVSFQNLKDSGIFPSRGRLTSGGQADYNLFWKTQHSLIDEQEKFIYHNPVPNVTIMNGQVKQVNQTLVDRKPGTHIQVKLHKHFV</sequence>
<proteinExistence type="predicted"/>
<dbReference type="STRING" id="866895.HBHAL_3273"/>
<organism evidence="1 2">
    <name type="scientific">Halobacillus halophilus (strain ATCC 35676 / DSM 2266 / JCM 20832 / KCTC 3685 / LMG 17431 / NBRC 102448 / NCIMB 2269)</name>
    <name type="common">Sporosarcina halophila</name>
    <dbReference type="NCBI Taxonomy" id="866895"/>
    <lineage>
        <taxon>Bacteria</taxon>
        <taxon>Bacillati</taxon>
        <taxon>Bacillota</taxon>
        <taxon>Bacilli</taxon>
        <taxon>Bacillales</taxon>
        <taxon>Bacillaceae</taxon>
        <taxon>Halobacillus</taxon>
    </lineage>
</organism>
<dbReference type="PATRIC" id="fig|866895.3.peg.2291"/>
<dbReference type="HOGENOM" id="CLU_958989_0_0_9"/>
<dbReference type="eggNOG" id="ENOG5032Z54">
    <property type="taxonomic scope" value="Bacteria"/>
</dbReference>
<reference evidence="1 2" key="1">
    <citation type="journal article" date="2013" name="Environ. Microbiol.">
        <title>Chloride and organic osmolytes: a hybrid strategy to cope with elevated salinities by the moderately halophilic, chloride-dependent bacterium Halobacillus halophilus.</title>
        <authorList>
            <person name="Saum S.H."/>
            <person name="Pfeiffer F."/>
            <person name="Palm P."/>
            <person name="Rampp M."/>
            <person name="Schuster S.C."/>
            <person name="Muller V."/>
            <person name="Oesterhelt D."/>
        </authorList>
    </citation>
    <scope>NUCLEOTIDE SEQUENCE [LARGE SCALE GENOMIC DNA]</scope>
    <source>
        <strain evidence="2">ATCC 35676 / DSM 2266 / JCM 20832 / KCTC 3685 / LMG 17431 / NBRC 102448 / NCIMB 2269</strain>
    </source>
</reference>
<name>I0JN99_HALH3</name>
<gene>
    <name evidence="1" type="ordered locus">HBHAL_3273</name>
</gene>
<evidence type="ECO:0000313" key="1">
    <source>
        <dbReference type="EMBL" id="CCG45619.1"/>
    </source>
</evidence>
<keyword evidence="2" id="KW-1185">Reference proteome</keyword>
<dbReference type="AlphaFoldDB" id="I0JN99"/>
<dbReference type="RefSeq" id="WP_014643510.1">
    <property type="nucleotide sequence ID" value="NC_017668.1"/>
</dbReference>
<dbReference type="Proteomes" id="UP000007397">
    <property type="component" value="Chromosome"/>
</dbReference>
<dbReference type="KEGG" id="hhd:HBHAL_3273"/>
<accession>I0JN99</accession>
<evidence type="ECO:0000313" key="2">
    <source>
        <dbReference type="Proteomes" id="UP000007397"/>
    </source>
</evidence>
<dbReference type="EMBL" id="HE717023">
    <property type="protein sequence ID" value="CCG45619.1"/>
    <property type="molecule type" value="Genomic_DNA"/>
</dbReference>
<protein>
    <submittedName>
        <fullName evidence="1">Uncharacterized protein</fullName>
    </submittedName>
</protein>